<dbReference type="PIRSF" id="PIRSF036402">
    <property type="entry name" value="Ureas_acces_UreE"/>
    <property type="match status" value="1"/>
</dbReference>
<keyword evidence="3 5" id="KW-0533">Nickel</keyword>
<gene>
    <name evidence="5" type="primary">ureE</name>
    <name evidence="7" type="ORF">CUV01_14755</name>
</gene>
<dbReference type="RefSeq" id="WP_101461140.1">
    <property type="nucleotide sequence ID" value="NZ_CP025408.1"/>
</dbReference>
<protein>
    <recommendedName>
        <fullName evidence="5">Urease accessory protein UreE</fullName>
    </recommendedName>
</protein>
<accession>A0A2K9EHK8</accession>
<dbReference type="GO" id="GO:0065003">
    <property type="term" value="P:protein-containing complex assembly"/>
    <property type="evidence" value="ECO:0007669"/>
    <property type="project" value="InterPro"/>
</dbReference>
<evidence type="ECO:0000256" key="1">
    <source>
        <dbReference type="ARBA" id="ARBA00004496"/>
    </source>
</evidence>
<dbReference type="GO" id="GO:0051082">
    <property type="term" value="F:unfolded protein binding"/>
    <property type="evidence" value="ECO:0007669"/>
    <property type="project" value="UniProtKB-UniRule"/>
</dbReference>
<evidence type="ECO:0000256" key="4">
    <source>
        <dbReference type="ARBA" id="ARBA00023186"/>
    </source>
</evidence>
<dbReference type="Gene3D" id="3.30.70.790">
    <property type="entry name" value="UreE, C-terminal domain"/>
    <property type="match status" value="1"/>
</dbReference>
<dbReference type="InterPro" id="IPR004029">
    <property type="entry name" value="UreE_N"/>
</dbReference>
<dbReference type="Pfam" id="PF02814">
    <property type="entry name" value="UreE_N"/>
    <property type="match status" value="1"/>
</dbReference>
<name>A0A2K9EHK8_9RHOB</name>
<dbReference type="HAMAP" id="MF_00822">
    <property type="entry name" value="UreE"/>
    <property type="match status" value="1"/>
</dbReference>
<evidence type="ECO:0000259" key="6">
    <source>
        <dbReference type="SMART" id="SM00988"/>
    </source>
</evidence>
<dbReference type="Gene3D" id="2.60.260.20">
    <property type="entry name" value="Urease metallochaperone UreE, N-terminal domain"/>
    <property type="match status" value="1"/>
</dbReference>
<dbReference type="SUPFAM" id="SSF69287">
    <property type="entry name" value="Urease metallochaperone UreE, N-terminal domain"/>
    <property type="match status" value="1"/>
</dbReference>
<keyword evidence="8" id="KW-1185">Reference proteome</keyword>
<keyword evidence="2 5" id="KW-0963">Cytoplasm</keyword>
<evidence type="ECO:0000256" key="5">
    <source>
        <dbReference type="HAMAP-Rule" id="MF_00822"/>
    </source>
</evidence>
<dbReference type="KEGG" id="paro:CUV01_14755"/>
<dbReference type="GO" id="GO:0019627">
    <property type="term" value="P:urea metabolic process"/>
    <property type="evidence" value="ECO:0007669"/>
    <property type="project" value="InterPro"/>
</dbReference>
<dbReference type="OrthoDB" id="9802215at2"/>
<reference evidence="7 8" key="1">
    <citation type="submission" date="2017-12" db="EMBL/GenBank/DDBJ databases">
        <authorList>
            <person name="Hurst M.R.H."/>
        </authorList>
    </citation>
    <scope>NUCLEOTIDE SEQUENCE [LARGE SCALE GENOMIC DNA]</scope>
    <source>
        <strain evidence="7 8">BM15</strain>
    </source>
</reference>
<feature type="domain" description="UreE urease accessory N-terminal" evidence="6">
    <location>
        <begin position="14"/>
        <end position="77"/>
    </location>
</feature>
<comment type="function">
    <text evidence="5">Involved in urease metallocenter assembly. Binds nickel. Probably functions as a nickel donor during metallocenter assembly.</text>
</comment>
<sequence length="157" mass="16825">MDICVKKKQADLGTAGAVLEAGHGRELAGRVVLDYDARCLRRKRLVTDAGDGFLVDLPQAVSLPAGAAFALADGRAVEVVEAREQVLLIRGDLPRLAWHIGNRHCPCEMAGDHLVIRADPVLEAMLKQMGAGITRSFAPFHPEGGAYGHGRTFGHSH</sequence>
<evidence type="ECO:0000256" key="3">
    <source>
        <dbReference type="ARBA" id="ARBA00022596"/>
    </source>
</evidence>
<evidence type="ECO:0000313" key="8">
    <source>
        <dbReference type="Proteomes" id="UP000233742"/>
    </source>
</evidence>
<dbReference type="GO" id="GO:0006457">
    <property type="term" value="P:protein folding"/>
    <property type="evidence" value="ECO:0007669"/>
    <property type="project" value="InterPro"/>
</dbReference>
<dbReference type="GO" id="GO:0005737">
    <property type="term" value="C:cytoplasm"/>
    <property type="evidence" value="ECO:0007669"/>
    <property type="project" value="UniProtKB-SubCell"/>
</dbReference>
<comment type="similarity">
    <text evidence="5">Belongs to the UreE family.</text>
</comment>
<dbReference type="Proteomes" id="UP000233742">
    <property type="component" value="Chromosome"/>
</dbReference>
<evidence type="ECO:0000256" key="2">
    <source>
        <dbReference type="ARBA" id="ARBA00022490"/>
    </source>
</evidence>
<organism evidence="7 8">
    <name type="scientific">Paracoccus tegillarcae</name>
    <dbReference type="NCBI Taxonomy" id="1529068"/>
    <lineage>
        <taxon>Bacteria</taxon>
        <taxon>Pseudomonadati</taxon>
        <taxon>Pseudomonadota</taxon>
        <taxon>Alphaproteobacteria</taxon>
        <taxon>Rhodobacterales</taxon>
        <taxon>Paracoccaceae</taxon>
        <taxon>Paracoccus</taxon>
    </lineage>
</organism>
<dbReference type="InterPro" id="IPR036118">
    <property type="entry name" value="UreE_N_sf"/>
</dbReference>
<dbReference type="InterPro" id="IPR007864">
    <property type="entry name" value="UreE_C_dom"/>
</dbReference>
<comment type="subcellular location">
    <subcellularLocation>
        <location evidence="1 5">Cytoplasm</location>
    </subcellularLocation>
</comment>
<dbReference type="EMBL" id="CP025408">
    <property type="protein sequence ID" value="AUH34478.1"/>
    <property type="molecule type" value="Genomic_DNA"/>
</dbReference>
<dbReference type="InterPro" id="IPR012406">
    <property type="entry name" value="UreE"/>
</dbReference>
<keyword evidence="4 5" id="KW-0143">Chaperone</keyword>
<proteinExistence type="inferred from homology"/>
<dbReference type="SUPFAM" id="SSF69737">
    <property type="entry name" value="Urease metallochaperone UreE, C-terminal domain"/>
    <property type="match status" value="1"/>
</dbReference>
<dbReference type="SMART" id="SM00988">
    <property type="entry name" value="UreE_N"/>
    <property type="match status" value="1"/>
</dbReference>
<dbReference type="AlphaFoldDB" id="A0A2K9EHK8"/>
<dbReference type="Pfam" id="PF05194">
    <property type="entry name" value="UreE_C"/>
    <property type="match status" value="1"/>
</dbReference>
<evidence type="ECO:0000313" key="7">
    <source>
        <dbReference type="EMBL" id="AUH34478.1"/>
    </source>
</evidence>
<dbReference type="GO" id="GO:0016151">
    <property type="term" value="F:nickel cation binding"/>
    <property type="evidence" value="ECO:0007669"/>
    <property type="project" value="UniProtKB-UniRule"/>
</dbReference>